<dbReference type="SMART" id="SM00389">
    <property type="entry name" value="HOX"/>
    <property type="match status" value="2"/>
</dbReference>
<dbReference type="SUPFAM" id="SSF46689">
    <property type="entry name" value="Homeodomain-like"/>
    <property type="match status" value="2"/>
</dbReference>
<dbReference type="Pfam" id="PF00046">
    <property type="entry name" value="Homeodomain"/>
    <property type="match status" value="2"/>
</dbReference>
<dbReference type="Gene3D" id="1.10.10.60">
    <property type="entry name" value="Homeodomain-like"/>
    <property type="match status" value="2"/>
</dbReference>
<dbReference type="InterPro" id="IPR009057">
    <property type="entry name" value="Homeodomain-like_sf"/>
</dbReference>
<reference evidence="6" key="1">
    <citation type="journal article" date="2018" name="PLoS Negl. Trop. Dis.">
        <title>Sialome diversity of ticks revealed by RNAseq of single tick salivary glands.</title>
        <authorList>
            <person name="Perner J."/>
            <person name="Kropackova S."/>
            <person name="Kopacek P."/>
            <person name="Ribeiro J.M."/>
        </authorList>
    </citation>
    <scope>NUCLEOTIDE SEQUENCE</scope>
    <source>
        <strain evidence="6">Siblings of single egg batch collected in Ceske Budejovice</strain>
        <tissue evidence="6">Salivary glands</tissue>
    </source>
</reference>
<dbReference type="GO" id="GO:0005634">
    <property type="term" value="C:nucleus"/>
    <property type="evidence" value="ECO:0007669"/>
    <property type="project" value="UniProtKB-SubCell"/>
</dbReference>
<feature type="DNA-binding region" description="Homeobox" evidence="2">
    <location>
        <begin position="225"/>
        <end position="297"/>
    </location>
</feature>
<keyword evidence="2 3" id="KW-0238">DNA-binding</keyword>
<comment type="subcellular location">
    <subcellularLocation>
        <location evidence="1 2 3">Nucleus</location>
    </subcellularLocation>
</comment>
<dbReference type="InterPro" id="IPR001356">
    <property type="entry name" value="HD"/>
</dbReference>
<evidence type="ECO:0000256" key="2">
    <source>
        <dbReference type="PROSITE-ProRule" id="PRU00108"/>
    </source>
</evidence>
<dbReference type="GO" id="GO:0003691">
    <property type="term" value="F:double-stranded telomeric DNA binding"/>
    <property type="evidence" value="ECO:0007669"/>
    <property type="project" value="InterPro"/>
</dbReference>
<feature type="region of interest" description="Disordered" evidence="4">
    <location>
        <begin position="41"/>
        <end position="126"/>
    </location>
</feature>
<keyword evidence="2 3" id="KW-0371">Homeobox</keyword>
<proteinExistence type="predicted"/>
<evidence type="ECO:0000256" key="4">
    <source>
        <dbReference type="SAM" id="MobiDB-lite"/>
    </source>
</evidence>
<evidence type="ECO:0000313" key="6">
    <source>
        <dbReference type="EMBL" id="JAR94451.1"/>
    </source>
</evidence>
<dbReference type="PANTHER" id="PTHR14618:SF0">
    <property type="entry name" value="HOMEOBOX-CONTAINING PROTEIN 1"/>
    <property type="match status" value="1"/>
</dbReference>
<evidence type="ECO:0000259" key="5">
    <source>
        <dbReference type="PROSITE" id="PS50071"/>
    </source>
</evidence>
<dbReference type="PROSITE" id="PS50071">
    <property type="entry name" value="HOMEOBOX_2"/>
    <property type="match status" value="2"/>
</dbReference>
<feature type="domain" description="Homeobox" evidence="5">
    <location>
        <begin position="223"/>
        <end position="296"/>
    </location>
</feature>
<feature type="compositionally biased region" description="Low complexity" evidence="4">
    <location>
        <begin position="307"/>
        <end position="322"/>
    </location>
</feature>
<sequence length="423" mass="46734">MVLKFTVEQVDLVRRLRDTGIGVKDIEIIFNKLANLEASLRKTCDGPPPSERAREPQLTAREADNSVEDEDYSSSSSDSSTPSSPMPANTTFGTTTGMGTPLNGTAGADCATVGGASSPEGTQHPSRRFQFRFTEPQLSVLRRAFASNPYPEDEEKEAIADTCNIAAINAGDLAHTNVTSVMVHTWFSNRRKDATRMLKSNRIMKNSLPMTVSLLPHEALRRLTRQRERFSFDRGHLGILEGHYQRNSYPNQVEKEAIAEECNAYTGAHGLDRCGPMTATNVNYWFANRRKRDFHRVDMSSPSVVGSSSNNNNNNNNNNAASHSMWNADLSLRVPGRIGMVKEEPPDYEPTPYDQEVLPENGGMSWNIELDGSGSVIPNRCVGNGALNGHGVMPMGTETGPYAVKTEEDRWQLPSGNLQLDWR</sequence>
<evidence type="ECO:0000256" key="1">
    <source>
        <dbReference type="ARBA" id="ARBA00004123"/>
    </source>
</evidence>
<dbReference type="AlphaFoldDB" id="A0A147BUN8"/>
<name>A0A147BUN8_IXORI</name>
<dbReference type="InterPro" id="IPR040363">
    <property type="entry name" value="HMBOX1"/>
</dbReference>
<dbReference type="EMBL" id="GEGO01000953">
    <property type="protein sequence ID" value="JAR94451.1"/>
    <property type="molecule type" value="Transcribed_RNA"/>
</dbReference>
<feature type="region of interest" description="Disordered" evidence="4">
    <location>
        <begin position="299"/>
        <end position="322"/>
    </location>
</feature>
<dbReference type="PANTHER" id="PTHR14618">
    <property type="entry name" value="HOMEODOX-CONTAINING PROTEIN 1 HMBOX1"/>
    <property type="match status" value="1"/>
</dbReference>
<accession>A0A147BUN8</accession>
<dbReference type="CDD" id="cd00086">
    <property type="entry name" value="homeodomain"/>
    <property type="match status" value="2"/>
</dbReference>
<keyword evidence="2 3" id="KW-0539">Nucleus</keyword>
<protein>
    <submittedName>
        <fullName evidence="6">Putative homeodomain-containing protein</fullName>
    </submittedName>
</protein>
<feature type="compositionally biased region" description="Low complexity" evidence="4">
    <location>
        <begin position="73"/>
        <end position="100"/>
    </location>
</feature>
<feature type="domain" description="Homeobox" evidence="5">
    <location>
        <begin position="124"/>
        <end position="197"/>
    </location>
</feature>
<feature type="DNA-binding region" description="Homeobox" evidence="2">
    <location>
        <begin position="126"/>
        <end position="198"/>
    </location>
</feature>
<organism evidence="6">
    <name type="scientific">Ixodes ricinus</name>
    <name type="common">Common tick</name>
    <name type="synonym">Acarus ricinus</name>
    <dbReference type="NCBI Taxonomy" id="34613"/>
    <lineage>
        <taxon>Eukaryota</taxon>
        <taxon>Metazoa</taxon>
        <taxon>Ecdysozoa</taxon>
        <taxon>Arthropoda</taxon>
        <taxon>Chelicerata</taxon>
        <taxon>Arachnida</taxon>
        <taxon>Acari</taxon>
        <taxon>Parasitiformes</taxon>
        <taxon>Ixodida</taxon>
        <taxon>Ixodoidea</taxon>
        <taxon>Ixodidae</taxon>
        <taxon>Ixodinae</taxon>
        <taxon>Ixodes</taxon>
    </lineage>
</organism>
<evidence type="ECO:0000256" key="3">
    <source>
        <dbReference type="RuleBase" id="RU000682"/>
    </source>
</evidence>